<reference evidence="3 4" key="1">
    <citation type="submission" date="2024-05" db="EMBL/GenBank/DDBJ databases">
        <authorList>
            <person name="Wallberg A."/>
        </authorList>
    </citation>
    <scope>NUCLEOTIDE SEQUENCE [LARGE SCALE GENOMIC DNA]</scope>
</reference>
<proteinExistence type="predicted"/>
<dbReference type="EMBL" id="CAXKWB010036186">
    <property type="protein sequence ID" value="CAL4147679.1"/>
    <property type="molecule type" value="Genomic_DNA"/>
</dbReference>
<dbReference type="Pfam" id="PF00147">
    <property type="entry name" value="Fibrinogen_C"/>
    <property type="match status" value="1"/>
</dbReference>
<keyword evidence="4" id="KW-1185">Reference proteome</keyword>
<dbReference type="Gene3D" id="3.90.215.10">
    <property type="entry name" value="Gamma Fibrinogen, chain A, domain 1"/>
    <property type="match status" value="1"/>
</dbReference>
<organism evidence="3 4">
    <name type="scientific">Meganyctiphanes norvegica</name>
    <name type="common">Northern krill</name>
    <name type="synonym">Thysanopoda norvegica</name>
    <dbReference type="NCBI Taxonomy" id="48144"/>
    <lineage>
        <taxon>Eukaryota</taxon>
        <taxon>Metazoa</taxon>
        <taxon>Ecdysozoa</taxon>
        <taxon>Arthropoda</taxon>
        <taxon>Crustacea</taxon>
        <taxon>Multicrustacea</taxon>
        <taxon>Malacostraca</taxon>
        <taxon>Eumalacostraca</taxon>
        <taxon>Eucarida</taxon>
        <taxon>Euphausiacea</taxon>
        <taxon>Euphausiidae</taxon>
        <taxon>Meganyctiphanes</taxon>
    </lineage>
</organism>
<dbReference type="CDD" id="cd00087">
    <property type="entry name" value="FReD"/>
    <property type="match status" value="1"/>
</dbReference>
<evidence type="ECO:0000313" key="4">
    <source>
        <dbReference type="Proteomes" id="UP001497623"/>
    </source>
</evidence>
<feature type="domain" description="Fibrinogen C-terminal" evidence="2">
    <location>
        <begin position="190"/>
        <end position="407"/>
    </location>
</feature>
<dbReference type="SUPFAM" id="SSF56496">
    <property type="entry name" value="Fibrinogen C-terminal domain-like"/>
    <property type="match status" value="1"/>
</dbReference>
<dbReference type="GO" id="GO:0005615">
    <property type="term" value="C:extracellular space"/>
    <property type="evidence" value="ECO:0007669"/>
    <property type="project" value="TreeGrafter"/>
</dbReference>
<feature type="signal peptide" evidence="1">
    <location>
        <begin position="1"/>
        <end position="17"/>
    </location>
</feature>
<dbReference type="AlphaFoldDB" id="A0AAV2S017"/>
<keyword evidence="1" id="KW-0732">Signal</keyword>
<dbReference type="PROSITE" id="PS51406">
    <property type="entry name" value="FIBRINOGEN_C_2"/>
    <property type="match status" value="1"/>
</dbReference>
<protein>
    <recommendedName>
        <fullName evidence="2">Fibrinogen C-terminal domain-containing protein</fullName>
    </recommendedName>
</protein>
<gene>
    <name evidence="3" type="ORF">MNOR_LOCUS30103</name>
</gene>
<accession>A0AAV2S017</accession>
<dbReference type="InterPro" id="IPR002181">
    <property type="entry name" value="Fibrinogen_a/b/g_C_dom"/>
</dbReference>
<dbReference type="InterPro" id="IPR036056">
    <property type="entry name" value="Fibrinogen-like_C"/>
</dbReference>
<evidence type="ECO:0000313" key="3">
    <source>
        <dbReference type="EMBL" id="CAL4147679.1"/>
    </source>
</evidence>
<dbReference type="InterPro" id="IPR014716">
    <property type="entry name" value="Fibrinogen_a/b/g_C_1"/>
</dbReference>
<feature type="chain" id="PRO_5043495003" description="Fibrinogen C-terminal domain-containing protein" evidence="1">
    <location>
        <begin position="18"/>
        <end position="409"/>
    </location>
</feature>
<dbReference type="InterPro" id="IPR050373">
    <property type="entry name" value="Fibrinogen_C-term_domain"/>
</dbReference>
<dbReference type="Proteomes" id="UP001497623">
    <property type="component" value="Unassembled WGS sequence"/>
</dbReference>
<evidence type="ECO:0000259" key="2">
    <source>
        <dbReference type="PROSITE" id="PS51406"/>
    </source>
</evidence>
<name>A0AAV2S017_MEGNR</name>
<dbReference type="SMART" id="SM00186">
    <property type="entry name" value="FBG"/>
    <property type="match status" value="1"/>
</dbReference>
<dbReference type="PANTHER" id="PTHR19143">
    <property type="entry name" value="FIBRINOGEN/TENASCIN/ANGIOPOEITIN"/>
    <property type="match status" value="1"/>
</dbReference>
<sequence>MLSHGLLIILLVNYSYQQDLCSESVLENISRLIDARLSALDIRINAIAGTLHSNNKEIVAKIDEMEENLSNKFVDKLSDLLDDKLASYSLEYLSEIDNKQPDYLESKFTGASNNSNNIKFTLEGVVETLESIKNVTEQIEIKVDKIGETSSNNIILQEDMKMKIASIEDIMVEANNDNTSELLQTALSSSTFSDCHTSCAAVTESYRKMEIFPKGCCSDERVTVLCEDLEGPWTIIQRRKDVEPRENFTRTWNDYIKGFGELDGEFWMGLNLIHELTSKTEHELYIILEDWEGEIRYAKYSHFRVGSPEENYRLSVHGYSGDAGDAMAYHNGQPFTTIDSDHDVWDTQNCAQRWKGGWWYNECHHTNLNGLPNHGTDTISAVGITWRQWRTDDYSLRSTTIKMRQKMVA</sequence>
<comment type="caution">
    <text evidence="3">The sequence shown here is derived from an EMBL/GenBank/DDBJ whole genome shotgun (WGS) entry which is preliminary data.</text>
</comment>
<evidence type="ECO:0000256" key="1">
    <source>
        <dbReference type="SAM" id="SignalP"/>
    </source>
</evidence>